<dbReference type="GO" id="GO:0009279">
    <property type="term" value="C:cell outer membrane"/>
    <property type="evidence" value="ECO:0007669"/>
    <property type="project" value="UniProtKB-SubCell"/>
</dbReference>
<dbReference type="InterPro" id="IPR050330">
    <property type="entry name" value="Bact_OuterMem_StrucFunc"/>
</dbReference>
<comment type="subcellular location">
    <subcellularLocation>
        <location evidence="1">Cell outer membrane</location>
    </subcellularLocation>
</comment>
<reference evidence="8 9" key="1">
    <citation type="submission" date="2019-03" db="EMBL/GenBank/DDBJ databases">
        <title>Genomic Encyclopedia of Type Strains, Phase IV (KMG-IV): sequencing the most valuable type-strain genomes for metagenomic binning, comparative biology and taxonomic classification.</title>
        <authorList>
            <person name="Goeker M."/>
        </authorList>
    </citation>
    <scope>NUCLEOTIDE SEQUENCE [LARGE SCALE GENOMIC DNA]</scope>
    <source>
        <strain evidence="8 9">DSM 103792</strain>
    </source>
</reference>
<dbReference type="AlphaFoldDB" id="A0A4R6UQ35"/>
<protein>
    <submittedName>
        <fullName evidence="8">OmpA family protein</fullName>
    </submittedName>
</protein>
<feature type="compositionally biased region" description="Basic and acidic residues" evidence="5">
    <location>
        <begin position="273"/>
        <end position="285"/>
    </location>
</feature>
<dbReference type="Gene3D" id="3.30.1330.60">
    <property type="entry name" value="OmpA-like domain"/>
    <property type="match status" value="1"/>
</dbReference>
<dbReference type="PRINTS" id="PR01021">
    <property type="entry name" value="OMPADOMAIN"/>
</dbReference>
<evidence type="ECO:0000256" key="3">
    <source>
        <dbReference type="ARBA" id="ARBA00023237"/>
    </source>
</evidence>
<sequence length="309" mass="32983">MKLPIFLISAVLLCFAGSQANALDTEMFCTGKIYGKGKKAICLPLGELSFADQLVHFSPGKKASKAPFDQGAQALGEPNYKNTRSPDFISLGCDGELVLQFTDNVLVDVPGMDLYVFEVGPFVEKTALFISQDGEQWLPIGTIEGSRSDIDIAPLVPAGERYNFVRLVNAGKSCGGQHSGADIDAVAAVGAEVRLSLNSAVLFDVGQSDLKPEADQELQQLAKALASYGDKAAITIEGHTDSTGSEADNLKLSQARAEAVRIYLVTKTGTDGDRLSTKGYGEKRPVASNDDEQGRALNRRVDVLVAPKR</sequence>
<evidence type="ECO:0000256" key="2">
    <source>
        <dbReference type="ARBA" id="ARBA00023136"/>
    </source>
</evidence>
<evidence type="ECO:0000259" key="7">
    <source>
        <dbReference type="PROSITE" id="PS51123"/>
    </source>
</evidence>
<feature type="region of interest" description="Disordered" evidence="5">
    <location>
        <begin position="273"/>
        <end position="301"/>
    </location>
</feature>
<evidence type="ECO:0000313" key="8">
    <source>
        <dbReference type="EMBL" id="TDQ49131.1"/>
    </source>
</evidence>
<feature type="chain" id="PRO_5020550249" evidence="6">
    <location>
        <begin position="23"/>
        <end position="309"/>
    </location>
</feature>
<dbReference type="PRINTS" id="PR01023">
    <property type="entry name" value="NAFLGMOTY"/>
</dbReference>
<dbReference type="Pfam" id="PF00691">
    <property type="entry name" value="OmpA"/>
    <property type="match status" value="1"/>
</dbReference>
<evidence type="ECO:0000256" key="1">
    <source>
        <dbReference type="ARBA" id="ARBA00004442"/>
    </source>
</evidence>
<accession>A0A4R6UQ35</accession>
<evidence type="ECO:0000313" key="9">
    <source>
        <dbReference type="Proteomes" id="UP000295375"/>
    </source>
</evidence>
<dbReference type="RefSeq" id="WP_133589476.1">
    <property type="nucleotide sequence ID" value="NZ_CP037953.1"/>
</dbReference>
<feature type="domain" description="OmpA-like" evidence="7">
    <location>
        <begin position="190"/>
        <end position="309"/>
    </location>
</feature>
<evidence type="ECO:0000256" key="4">
    <source>
        <dbReference type="PROSITE-ProRule" id="PRU00473"/>
    </source>
</evidence>
<keyword evidence="3" id="KW-0998">Cell outer membrane</keyword>
<dbReference type="InterPro" id="IPR006664">
    <property type="entry name" value="OMP_bac"/>
</dbReference>
<proteinExistence type="predicted"/>
<dbReference type="CDD" id="cd07185">
    <property type="entry name" value="OmpA_C-like"/>
    <property type="match status" value="1"/>
</dbReference>
<name>A0A4R6UQ35_9GAMM</name>
<dbReference type="PANTHER" id="PTHR30329">
    <property type="entry name" value="STATOR ELEMENT OF FLAGELLAR MOTOR COMPLEX"/>
    <property type="match status" value="1"/>
</dbReference>
<evidence type="ECO:0000256" key="6">
    <source>
        <dbReference type="SAM" id="SignalP"/>
    </source>
</evidence>
<keyword evidence="9" id="KW-1185">Reference proteome</keyword>
<dbReference type="PROSITE" id="PS51123">
    <property type="entry name" value="OMPA_2"/>
    <property type="match status" value="1"/>
</dbReference>
<gene>
    <name evidence="8" type="ORF">EV696_105105</name>
</gene>
<feature type="signal peptide" evidence="6">
    <location>
        <begin position="1"/>
        <end position="22"/>
    </location>
</feature>
<evidence type="ECO:0000256" key="5">
    <source>
        <dbReference type="SAM" id="MobiDB-lite"/>
    </source>
</evidence>
<dbReference type="PANTHER" id="PTHR30329:SF21">
    <property type="entry name" value="LIPOPROTEIN YIAD-RELATED"/>
    <property type="match status" value="1"/>
</dbReference>
<keyword evidence="6" id="KW-0732">Signal</keyword>
<dbReference type="EMBL" id="SNYM01000005">
    <property type="protein sequence ID" value="TDQ49131.1"/>
    <property type="molecule type" value="Genomic_DNA"/>
</dbReference>
<organism evidence="8 9">
    <name type="scientific">Permianibacter aggregans</name>
    <dbReference type="NCBI Taxonomy" id="1510150"/>
    <lineage>
        <taxon>Bacteria</taxon>
        <taxon>Pseudomonadati</taxon>
        <taxon>Pseudomonadota</taxon>
        <taxon>Gammaproteobacteria</taxon>
        <taxon>Pseudomonadales</taxon>
        <taxon>Pseudomonadaceae</taxon>
        <taxon>Permianibacter</taxon>
    </lineage>
</organism>
<dbReference type="OrthoDB" id="1149075at2"/>
<dbReference type="InterPro" id="IPR006665">
    <property type="entry name" value="OmpA-like"/>
</dbReference>
<dbReference type="Proteomes" id="UP000295375">
    <property type="component" value="Unassembled WGS sequence"/>
</dbReference>
<dbReference type="InterPro" id="IPR036737">
    <property type="entry name" value="OmpA-like_sf"/>
</dbReference>
<dbReference type="SUPFAM" id="SSF103088">
    <property type="entry name" value="OmpA-like"/>
    <property type="match status" value="1"/>
</dbReference>
<comment type="caution">
    <text evidence="8">The sequence shown here is derived from an EMBL/GenBank/DDBJ whole genome shotgun (WGS) entry which is preliminary data.</text>
</comment>
<keyword evidence="2 4" id="KW-0472">Membrane</keyword>